<sequence>MAKYKIMVSGCRGYIRYYQFAKLMDKLLKRFPKDEVIIIEGGAKGTDYLAFLYALRRGYKCLTFTADWDNLGPSAGYIRNVEMLEIATHCATFWDGKSKGTAHVVQNAHRYDVAHRAFTIEIPKNEKQRKGNSTWRKANGRTLSKIRQRHHAQSRPGKVERPAV</sequence>
<gene>
    <name evidence="3" type="ORF">2050HW_00079</name>
</gene>
<protein>
    <recommendedName>
        <fullName evidence="2">YspA cpYpsA-related SLOG domain-containing protein</fullName>
    </recommendedName>
</protein>
<feature type="domain" description="YspA cpYpsA-related SLOG" evidence="2">
    <location>
        <begin position="5"/>
        <end position="69"/>
    </location>
</feature>
<dbReference type="Pfam" id="PF10686">
    <property type="entry name" value="YAcAr"/>
    <property type="match status" value="1"/>
</dbReference>
<evidence type="ECO:0000313" key="4">
    <source>
        <dbReference type="Proteomes" id="UP000223363"/>
    </source>
</evidence>
<evidence type="ECO:0000313" key="3">
    <source>
        <dbReference type="EMBL" id="ATA65414.1"/>
    </source>
</evidence>
<reference evidence="4" key="1">
    <citation type="submission" date="2017-06" db="EMBL/GenBank/DDBJ databases">
        <authorList>
            <person name="Zhao X."/>
        </authorList>
    </citation>
    <scope>NUCLEOTIDE SEQUENCE [LARGE SCALE GENOMIC DNA]</scope>
</reference>
<accession>A0A289ZTF1</accession>
<feature type="compositionally biased region" description="Basic residues" evidence="1">
    <location>
        <begin position="144"/>
        <end position="153"/>
    </location>
</feature>
<proteinExistence type="predicted"/>
<organism evidence="3 4">
    <name type="scientific">Serratia phage vB_SmaM_ 2050HW</name>
    <dbReference type="NCBI Taxonomy" id="2024252"/>
    <lineage>
        <taxon>Viruses</taxon>
        <taxon>Duplodnaviria</taxon>
        <taxon>Heunggongvirae</taxon>
        <taxon>Uroviricota</taxon>
        <taxon>Caudoviricetes</taxon>
        <taxon>Chimalliviridae</taxon>
        <taxon>Moabitevirus</taxon>
        <taxon>Moabitevirus mv2050HW</taxon>
    </lineage>
</organism>
<feature type="region of interest" description="Disordered" evidence="1">
    <location>
        <begin position="126"/>
        <end position="164"/>
    </location>
</feature>
<evidence type="ECO:0000256" key="1">
    <source>
        <dbReference type="SAM" id="MobiDB-lite"/>
    </source>
</evidence>
<name>A0A289ZTF1_9CAUD</name>
<evidence type="ECO:0000259" key="2">
    <source>
        <dbReference type="Pfam" id="PF10686"/>
    </source>
</evidence>
<keyword evidence="4" id="KW-1185">Reference proteome</keyword>
<dbReference type="InterPro" id="IPR019627">
    <property type="entry name" value="YAcAr"/>
</dbReference>
<dbReference type="Proteomes" id="UP000223363">
    <property type="component" value="Segment"/>
</dbReference>
<dbReference type="EMBL" id="MF285618">
    <property type="protein sequence ID" value="ATA65414.1"/>
    <property type="molecule type" value="Genomic_DNA"/>
</dbReference>